<dbReference type="Proteomes" id="UP000218327">
    <property type="component" value="Unassembled WGS sequence"/>
</dbReference>
<organism evidence="2 3">
    <name type="scientific">SAR86 cluster bacterium</name>
    <dbReference type="NCBI Taxonomy" id="2030880"/>
    <lineage>
        <taxon>Bacteria</taxon>
        <taxon>Pseudomonadati</taxon>
        <taxon>Pseudomonadota</taxon>
        <taxon>Gammaproteobacteria</taxon>
        <taxon>SAR86 cluster</taxon>
    </lineage>
</organism>
<evidence type="ECO:0000256" key="1">
    <source>
        <dbReference type="SAM" id="Phobius"/>
    </source>
</evidence>
<keyword evidence="1" id="KW-0812">Transmembrane</keyword>
<evidence type="ECO:0000313" key="3">
    <source>
        <dbReference type="Proteomes" id="UP000218327"/>
    </source>
</evidence>
<evidence type="ECO:0000313" key="2">
    <source>
        <dbReference type="EMBL" id="PCJ22489.1"/>
    </source>
</evidence>
<gene>
    <name evidence="2" type="ORF">COA96_14260</name>
</gene>
<reference evidence="3" key="1">
    <citation type="submission" date="2017-08" db="EMBL/GenBank/DDBJ databases">
        <title>A dynamic microbial community with high functional redundancy inhabits the cold, oxic subseafloor aquifer.</title>
        <authorList>
            <person name="Tully B.J."/>
            <person name="Wheat C.G."/>
            <person name="Glazer B.T."/>
            <person name="Huber J.A."/>
        </authorList>
    </citation>
    <scope>NUCLEOTIDE SEQUENCE [LARGE SCALE GENOMIC DNA]</scope>
</reference>
<accession>A0A2A5ATC0</accession>
<name>A0A2A5ATC0_9GAMM</name>
<keyword evidence="1" id="KW-1133">Transmembrane helix</keyword>
<keyword evidence="1" id="KW-0472">Membrane</keyword>
<feature type="transmembrane region" description="Helical" evidence="1">
    <location>
        <begin position="12"/>
        <end position="31"/>
    </location>
</feature>
<dbReference type="AlphaFoldDB" id="A0A2A5ATC0"/>
<proteinExistence type="predicted"/>
<comment type="caution">
    <text evidence="2">The sequence shown here is derived from an EMBL/GenBank/DDBJ whole genome shotgun (WGS) entry which is preliminary data.</text>
</comment>
<sequence>MTKDLLWKRITLETIAIVGAILLAFAVDAWWENRQVQAAEHQFLQALVLDLQETKRRMIDFGLRLRDRQGAIGNALVIFGSSNQGSVIELQNLLWPIGITSTFETNGATLERMIETEEFRSLESPTVQRKLMSVITRIGYFQQSDLRRADFWHNTVASYAIKYAAIYKFVVRQDSNELGYGLPTEATEIDIQPELNAFYSNREFANILFLMLPLNADAGFQLDRVETEIEELLAIIESEYEITI</sequence>
<protein>
    <submittedName>
        <fullName evidence="2">Uncharacterized protein</fullName>
    </submittedName>
</protein>
<dbReference type="EMBL" id="NVVJ01000059">
    <property type="protein sequence ID" value="PCJ22489.1"/>
    <property type="molecule type" value="Genomic_DNA"/>
</dbReference>